<keyword evidence="5" id="KW-0067">ATP-binding</keyword>
<dbReference type="GO" id="GO:0006952">
    <property type="term" value="P:defense response"/>
    <property type="evidence" value="ECO:0007669"/>
    <property type="project" value="UniProtKB-KW"/>
</dbReference>
<organism evidence="8">
    <name type="scientific">Fagus sylvatica</name>
    <name type="common">Beechnut</name>
    <dbReference type="NCBI Taxonomy" id="28930"/>
    <lineage>
        <taxon>Eukaryota</taxon>
        <taxon>Viridiplantae</taxon>
        <taxon>Streptophyta</taxon>
        <taxon>Embryophyta</taxon>
        <taxon>Tracheophyta</taxon>
        <taxon>Spermatophyta</taxon>
        <taxon>Magnoliopsida</taxon>
        <taxon>eudicotyledons</taxon>
        <taxon>Gunneridae</taxon>
        <taxon>Pentapetalae</taxon>
        <taxon>rosids</taxon>
        <taxon>fabids</taxon>
        <taxon>Fagales</taxon>
        <taxon>Fagaceae</taxon>
        <taxon>Fagus</taxon>
    </lineage>
</organism>
<dbReference type="Gene3D" id="1.10.8.430">
    <property type="entry name" value="Helical domain of apoptotic protease-activating factors"/>
    <property type="match status" value="1"/>
</dbReference>
<dbReference type="SMART" id="SM00382">
    <property type="entry name" value="AAA"/>
    <property type="match status" value="1"/>
</dbReference>
<dbReference type="SUPFAM" id="SSF52058">
    <property type="entry name" value="L domain-like"/>
    <property type="match status" value="1"/>
</dbReference>
<evidence type="ECO:0000313" key="8">
    <source>
        <dbReference type="EMBL" id="SPC90735.1"/>
    </source>
</evidence>
<accession>A0A2N9FU99</accession>
<dbReference type="EMBL" id="OIVN01001173">
    <property type="protein sequence ID" value="SPC90735.1"/>
    <property type="molecule type" value="Genomic_DNA"/>
</dbReference>
<dbReference type="Pfam" id="PF00931">
    <property type="entry name" value="NB-ARC"/>
    <property type="match status" value="1"/>
</dbReference>
<dbReference type="Gene3D" id="3.80.10.10">
    <property type="entry name" value="Ribonuclease Inhibitor"/>
    <property type="match status" value="2"/>
</dbReference>
<keyword evidence="6" id="KW-0175">Coiled coil</keyword>
<dbReference type="Pfam" id="PF23559">
    <property type="entry name" value="WHD_DRP"/>
    <property type="match status" value="1"/>
</dbReference>
<evidence type="ECO:0000256" key="2">
    <source>
        <dbReference type="ARBA" id="ARBA00022737"/>
    </source>
</evidence>
<dbReference type="InterPro" id="IPR032675">
    <property type="entry name" value="LRR_dom_sf"/>
</dbReference>
<dbReference type="GO" id="GO:0005524">
    <property type="term" value="F:ATP binding"/>
    <property type="evidence" value="ECO:0007669"/>
    <property type="project" value="UniProtKB-KW"/>
</dbReference>
<dbReference type="PRINTS" id="PR00364">
    <property type="entry name" value="DISEASERSIST"/>
</dbReference>
<dbReference type="InterPro" id="IPR002182">
    <property type="entry name" value="NB-ARC"/>
</dbReference>
<dbReference type="GO" id="GO:0043531">
    <property type="term" value="F:ADP binding"/>
    <property type="evidence" value="ECO:0007669"/>
    <property type="project" value="InterPro"/>
</dbReference>
<evidence type="ECO:0000256" key="4">
    <source>
        <dbReference type="ARBA" id="ARBA00022821"/>
    </source>
</evidence>
<dbReference type="InterPro" id="IPR003593">
    <property type="entry name" value="AAA+_ATPase"/>
</dbReference>
<dbReference type="SUPFAM" id="SSF52540">
    <property type="entry name" value="P-loop containing nucleoside triphosphate hydrolases"/>
    <property type="match status" value="1"/>
</dbReference>
<evidence type="ECO:0000256" key="6">
    <source>
        <dbReference type="SAM" id="Coils"/>
    </source>
</evidence>
<dbReference type="FunFam" id="3.40.50.300:FF:001091">
    <property type="entry name" value="Probable disease resistance protein At1g61300"/>
    <property type="match status" value="1"/>
</dbReference>
<evidence type="ECO:0000256" key="5">
    <source>
        <dbReference type="ARBA" id="ARBA00022840"/>
    </source>
</evidence>
<evidence type="ECO:0000256" key="3">
    <source>
        <dbReference type="ARBA" id="ARBA00022741"/>
    </source>
</evidence>
<name>A0A2N9FU99_FAGSY</name>
<dbReference type="FunFam" id="1.10.10.10:FF:000322">
    <property type="entry name" value="Probable disease resistance protein At1g63360"/>
    <property type="match status" value="1"/>
</dbReference>
<dbReference type="InterPro" id="IPR027417">
    <property type="entry name" value="P-loop_NTPase"/>
</dbReference>
<dbReference type="PANTHER" id="PTHR33463:SF187">
    <property type="entry name" value="AND NB-ARC DOMAIN DISEASE RESISTANCE PROTEIN, PUTATIVE-RELATED"/>
    <property type="match status" value="1"/>
</dbReference>
<keyword evidence="2" id="KW-0677">Repeat</keyword>
<dbReference type="InterPro" id="IPR057135">
    <property type="entry name" value="At4g27190-like_LRR"/>
</dbReference>
<dbReference type="AlphaFoldDB" id="A0A2N9FU99"/>
<dbReference type="PANTHER" id="PTHR33463">
    <property type="entry name" value="NB-ARC DOMAIN-CONTAINING PROTEIN-RELATED"/>
    <property type="match status" value="1"/>
</dbReference>
<dbReference type="Gene3D" id="3.40.50.300">
    <property type="entry name" value="P-loop containing nucleotide triphosphate hydrolases"/>
    <property type="match status" value="1"/>
</dbReference>
<feature type="domain" description="AAA+ ATPase" evidence="7">
    <location>
        <begin position="158"/>
        <end position="308"/>
    </location>
</feature>
<dbReference type="InterPro" id="IPR058922">
    <property type="entry name" value="WHD_DRP"/>
</dbReference>
<keyword evidence="3" id="KW-0547">Nucleotide-binding</keyword>
<dbReference type="InterPro" id="IPR050905">
    <property type="entry name" value="Plant_NBS-LRR"/>
</dbReference>
<dbReference type="Pfam" id="PF23247">
    <property type="entry name" value="LRR_RPS2"/>
    <property type="match status" value="1"/>
</dbReference>
<gene>
    <name evidence="8" type="ORF">FSB_LOCUS18617</name>
</gene>
<keyword evidence="4" id="KW-0611">Plant defense</keyword>
<dbReference type="InterPro" id="IPR042197">
    <property type="entry name" value="Apaf_helical"/>
</dbReference>
<proteinExistence type="inferred from homology"/>
<feature type="coiled-coil region" evidence="6">
    <location>
        <begin position="800"/>
        <end position="827"/>
    </location>
</feature>
<sequence>MEMLGSVVGSIISSMAEYCDYHKDADEHVKNLKRKWEVLESRKEDIESRLEAELRRGKKQKKEVELWLGEVHKIKHEINIEQVLARWKFLSRMRMGECASKKTKVMEDLSIQASNFTDSLVVDLPESIGEMIPAPTLVGESTAQRTMQEILAYLKDNDVQKIGVYGMGGSGKTTIMKQIHNLLLKETEKFEKVIWVTVSKPFDLIKLQSDIAYKLKINLSKFDDVIARATELKAELEYKKRYVLILDDMWEAFALEEVGIPEPTSANGCKLVLTTRNLNVCVGMSCKSIKMELLSKEEARKLFLDKLGHDVFNTPNLKAIAEEVLEKCAQLPLAIVTIAASFKCLTDDFEWRDALEELRTSLKVSNNKEQQVLEKLKFSYDRLENERLKQCLLHCALHPEDYKIGKQELIEHLIDEGIIERRNSRQAEFDRGYSMLKKLENACLLEVGIYEYSSEKFVKMHDLVRDMVLWVASPQFKVEGHLGLEDFSDEGKWREDLVKASLMYNNISRIPPNASPNHLHGLNILDLSNTGIESLPNSVSNLENLTTLRLRRCWKLKHVPSLAKLTKLRKLDLEDTGITEVPHGLEMLVNLRYLNLNVYTLKIMPPEILPKLSRLQYLTVFSKVKAEEVASLKNLETFGGRFFDLYKFSTYMEKGKLPTYEIHVGSIRDLVGSIRGKKVVLANCNISRGEESFVLPKDVHDLEIYSCNNLRCLCDVPSLNHATELKRIYITSCKGIEHILCSSSSCCTLPLQLFRKEKDASAQVPPHTFSRLKIISIYECPKLKKLFPALGCCYTCTTWKRLTSANCQQLEEIIEEEEEEKEEEGMDTTKITLPRLKILNLQFLPELKSICSSSKVISCDSLEEIFIWACPKLKRLPLSLPLLNGQAVSSPFS</sequence>
<reference evidence="8" key="1">
    <citation type="submission" date="2018-02" db="EMBL/GenBank/DDBJ databases">
        <authorList>
            <person name="Cohen D.B."/>
            <person name="Kent A.D."/>
        </authorList>
    </citation>
    <scope>NUCLEOTIDE SEQUENCE</scope>
</reference>
<comment type="similarity">
    <text evidence="1">Belongs to the disease resistance NB-LRR family.</text>
</comment>
<protein>
    <recommendedName>
        <fullName evidence="7">AAA+ ATPase domain-containing protein</fullName>
    </recommendedName>
</protein>
<evidence type="ECO:0000256" key="1">
    <source>
        <dbReference type="ARBA" id="ARBA00008894"/>
    </source>
</evidence>
<evidence type="ECO:0000259" key="7">
    <source>
        <dbReference type="SMART" id="SM00382"/>
    </source>
</evidence>